<dbReference type="Proteomes" id="UP000014760">
    <property type="component" value="Unassembled WGS sequence"/>
</dbReference>
<feature type="domain" description="VWFD" evidence="1">
    <location>
        <begin position="1"/>
        <end position="194"/>
    </location>
</feature>
<reference evidence="4" key="1">
    <citation type="submission" date="2012-12" db="EMBL/GenBank/DDBJ databases">
        <authorList>
            <person name="Hellsten U."/>
            <person name="Grimwood J."/>
            <person name="Chapman J.A."/>
            <person name="Shapiro H."/>
            <person name="Aerts A."/>
            <person name="Otillar R.P."/>
            <person name="Terry A.Y."/>
            <person name="Boore J.L."/>
            <person name="Simakov O."/>
            <person name="Marletaz F."/>
            <person name="Cho S.-J."/>
            <person name="Edsinger-Gonzales E."/>
            <person name="Havlak P."/>
            <person name="Kuo D.-H."/>
            <person name="Larsson T."/>
            <person name="Lv J."/>
            <person name="Arendt D."/>
            <person name="Savage R."/>
            <person name="Osoegawa K."/>
            <person name="de Jong P."/>
            <person name="Lindberg D.R."/>
            <person name="Seaver E.C."/>
            <person name="Weisblat D.A."/>
            <person name="Putnam N.H."/>
            <person name="Grigoriev I.V."/>
            <person name="Rokhsar D.S."/>
        </authorList>
    </citation>
    <scope>NUCLEOTIDE SEQUENCE</scope>
    <source>
        <strain evidence="4">I ESC-2004</strain>
    </source>
</reference>
<keyword evidence="4" id="KW-1185">Reference proteome</keyword>
<dbReference type="EnsemblMetazoa" id="CapteT201545">
    <property type="protein sequence ID" value="CapteP201545"/>
    <property type="gene ID" value="CapteG201545"/>
</dbReference>
<dbReference type="InterPro" id="IPR001846">
    <property type="entry name" value="VWF_type-D"/>
</dbReference>
<dbReference type="EMBL" id="AMQN01008722">
    <property type="status" value="NOT_ANNOTATED_CDS"/>
    <property type="molecule type" value="Genomic_DNA"/>
</dbReference>
<dbReference type="EMBL" id="KB303819">
    <property type="protein sequence ID" value="ELU02731.1"/>
    <property type="molecule type" value="Genomic_DNA"/>
</dbReference>
<evidence type="ECO:0000313" key="2">
    <source>
        <dbReference type="EMBL" id="ELU02731.1"/>
    </source>
</evidence>
<evidence type="ECO:0000313" key="4">
    <source>
        <dbReference type="Proteomes" id="UP000014760"/>
    </source>
</evidence>
<accession>R7U9B1</accession>
<evidence type="ECO:0000259" key="1">
    <source>
        <dbReference type="PROSITE" id="PS51233"/>
    </source>
</evidence>
<proteinExistence type="predicted"/>
<sequence length="199" mass="22123">MVTTECTVDADKGMPSSDMFSIMAIFERVDSETIRSYTKELQITNTNEERYILKQGPKVVRNLEELTELSSTSPVQFSTSKIEIVRTEDQNPNNWKVQGDLVKITFANGYELLWDGVKTFKIIAPEGQVDNCGLCGNNDGQGPDMLTGPHTVNETSRECDGKKVDVTFNSEASSEAELINSWFAEKIGDSSACQEECRS</sequence>
<dbReference type="PROSITE" id="PS51233">
    <property type="entry name" value="VWFD"/>
    <property type="match status" value="1"/>
</dbReference>
<reference evidence="2 4" key="2">
    <citation type="journal article" date="2013" name="Nature">
        <title>Insights into bilaterian evolution from three spiralian genomes.</title>
        <authorList>
            <person name="Simakov O."/>
            <person name="Marletaz F."/>
            <person name="Cho S.J."/>
            <person name="Edsinger-Gonzales E."/>
            <person name="Havlak P."/>
            <person name="Hellsten U."/>
            <person name="Kuo D.H."/>
            <person name="Larsson T."/>
            <person name="Lv J."/>
            <person name="Arendt D."/>
            <person name="Savage R."/>
            <person name="Osoegawa K."/>
            <person name="de Jong P."/>
            <person name="Grimwood J."/>
            <person name="Chapman J.A."/>
            <person name="Shapiro H."/>
            <person name="Aerts A."/>
            <person name="Otillar R.P."/>
            <person name="Terry A.Y."/>
            <person name="Boore J.L."/>
            <person name="Grigoriev I.V."/>
            <person name="Lindberg D.R."/>
            <person name="Seaver E.C."/>
            <person name="Weisblat D.A."/>
            <person name="Putnam N.H."/>
            <person name="Rokhsar D.S."/>
        </authorList>
    </citation>
    <scope>NUCLEOTIDE SEQUENCE</scope>
    <source>
        <strain evidence="2 4">I ESC-2004</strain>
    </source>
</reference>
<name>R7U9B1_CAPTE</name>
<gene>
    <name evidence="2" type="ORF">CAPTEDRAFT_201545</name>
</gene>
<dbReference type="HOGENOM" id="CLU_078342_1_0_1"/>
<organism evidence="2">
    <name type="scientific">Capitella teleta</name>
    <name type="common">Polychaete worm</name>
    <dbReference type="NCBI Taxonomy" id="283909"/>
    <lineage>
        <taxon>Eukaryota</taxon>
        <taxon>Metazoa</taxon>
        <taxon>Spiralia</taxon>
        <taxon>Lophotrochozoa</taxon>
        <taxon>Annelida</taxon>
        <taxon>Polychaeta</taxon>
        <taxon>Sedentaria</taxon>
        <taxon>Scolecida</taxon>
        <taxon>Capitellidae</taxon>
        <taxon>Capitella</taxon>
    </lineage>
</organism>
<reference evidence="3" key="3">
    <citation type="submission" date="2015-06" db="UniProtKB">
        <authorList>
            <consortium name="EnsemblMetazoa"/>
        </authorList>
    </citation>
    <scope>IDENTIFICATION</scope>
</reference>
<protein>
    <recommendedName>
        <fullName evidence="1">VWFD domain-containing protein</fullName>
    </recommendedName>
</protein>
<evidence type="ECO:0000313" key="3">
    <source>
        <dbReference type="EnsemblMetazoa" id="CapteP201545"/>
    </source>
</evidence>
<dbReference type="AlphaFoldDB" id="R7U9B1"/>